<evidence type="ECO:0000313" key="2">
    <source>
        <dbReference type="EMBL" id="CAB4039943.1"/>
    </source>
</evidence>
<dbReference type="EMBL" id="CACRXK020026085">
    <property type="protein sequence ID" value="CAB4039943.1"/>
    <property type="molecule type" value="Genomic_DNA"/>
</dbReference>
<accession>A0A6S7LP91</accession>
<dbReference type="OrthoDB" id="6595519at2759"/>
<protein>
    <submittedName>
        <fullName evidence="2">Uncharacterized protein</fullName>
    </submittedName>
</protein>
<reference evidence="2" key="1">
    <citation type="submission" date="2020-04" db="EMBL/GenBank/DDBJ databases">
        <authorList>
            <person name="Alioto T."/>
            <person name="Alioto T."/>
            <person name="Gomez Garrido J."/>
        </authorList>
    </citation>
    <scope>NUCLEOTIDE SEQUENCE</scope>
    <source>
        <strain evidence="2">A484AB</strain>
    </source>
</reference>
<feature type="region of interest" description="Disordered" evidence="1">
    <location>
        <begin position="132"/>
        <end position="163"/>
    </location>
</feature>
<gene>
    <name evidence="2" type="ORF">PACLA_8A073197</name>
</gene>
<comment type="caution">
    <text evidence="2">The sequence shown here is derived from an EMBL/GenBank/DDBJ whole genome shotgun (WGS) entry which is preliminary data.</text>
</comment>
<name>A0A6S7LP91_PARCT</name>
<dbReference type="PANTHER" id="PTHR33198">
    <property type="entry name" value="ANK_REP_REGION DOMAIN-CONTAINING PROTEIN-RELATED"/>
    <property type="match status" value="1"/>
</dbReference>
<evidence type="ECO:0000256" key="1">
    <source>
        <dbReference type="SAM" id="MobiDB-lite"/>
    </source>
</evidence>
<proteinExistence type="predicted"/>
<feature type="compositionally biased region" description="Polar residues" evidence="1">
    <location>
        <begin position="132"/>
        <end position="144"/>
    </location>
</feature>
<sequence length="163" mass="18368">MLVRGQARCSATNLTNLAGILSTPVEQSERNARIHLKTFSWTPNEIFARHKLATRKQQVGETLDEYLQELKLLSKDCNFCQVSAAQHRDEAVRDAFISGLRYGNIPQHLLENKTLGLQTAFEEARALDTAQKASETQYNSQLLPHQNPRFGEEQNKVGEAMGE</sequence>
<organism evidence="2 3">
    <name type="scientific">Paramuricea clavata</name>
    <name type="common">Red gorgonian</name>
    <name type="synonym">Violescent sea-whip</name>
    <dbReference type="NCBI Taxonomy" id="317549"/>
    <lineage>
        <taxon>Eukaryota</taxon>
        <taxon>Metazoa</taxon>
        <taxon>Cnidaria</taxon>
        <taxon>Anthozoa</taxon>
        <taxon>Octocorallia</taxon>
        <taxon>Malacalcyonacea</taxon>
        <taxon>Plexauridae</taxon>
        <taxon>Paramuricea</taxon>
    </lineage>
</organism>
<keyword evidence="3" id="KW-1185">Reference proteome</keyword>
<dbReference type="AlphaFoldDB" id="A0A6S7LP91"/>
<dbReference type="Proteomes" id="UP001152795">
    <property type="component" value="Unassembled WGS sequence"/>
</dbReference>
<feature type="non-terminal residue" evidence="2">
    <location>
        <position position="163"/>
    </location>
</feature>
<evidence type="ECO:0000313" key="3">
    <source>
        <dbReference type="Proteomes" id="UP001152795"/>
    </source>
</evidence>